<feature type="binding site" evidence="17">
    <location>
        <position position="80"/>
    </location>
    <ligand>
        <name>Ca(2+)</name>
        <dbReference type="ChEBI" id="CHEBI:29108"/>
        <label>1</label>
    </ligand>
</feature>
<evidence type="ECO:0000256" key="3">
    <source>
        <dbReference type="ARBA" id="ARBA00006873"/>
    </source>
</evidence>
<comment type="similarity">
    <text evidence="3">Belongs to the peroxidase family. Ascorbate peroxidase subfamily.</text>
</comment>
<dbReference type="PROSITE" id="PS00435">
    <property type="entry name" value="PEROXIDASE_1"/>
    <property type="match status" value="1"/>
</dbReference>
<keyword evidence="5 20" id="KW-0964">Secreted</keyword>
<evidence type="ECO:0000256" key="15">
    <source>
        <dbReference type="PIRSR" id="PIRSR600823-1"/>
    </source>
</evidence>
<keyword evidence="23" id="KW-1185">Reference proteome</keyword>
<evidence type="ECO:0000313" key="23">
    <source>
        <dbReference type="Proteomes" id="UP001497516"/>
    </source>
</evidence>
<dbReference type="SUPFAM" id="SSF48113">
    <property type="entry name" value="Heme-dependent peroxidases"/>
    <property type="match status" value="1"/>
</dbReference>
<feature type="disulfide bond" evidence="19">
    <location>
        <begin position="76"/>
        <end position="81"/>
    </location>
</feature>
<comment type="cofactor">
    <cofactor evidence="17 20">
        <name>heme b</name>
        <dbReference type="ChEBI" id="CHEBI:60344"/>
    </cofactor>
    <text evidence="17 20">Binds 1 heme b (iron(II)-protoporphyrin IX) group per subunit.</text>
</comment>
<dbReference type="InterPro" id="IPR002016">
    <property type="entry name" value="Haem_peroxidase"/>
</dbReference>
<comment type="similarity">
    <text evidence="20">Belongs to the peroxidase family. Classical plant (class III) peroxidase subfamily.</text>
</comment>
<feature type="binding site" evidence="17">
    <location>
        <position position="249"/>
    </location>
    <ligand>
        <name>Ca(2+)</name>
        <dbReference type="ChEBI" id="CHEBI:29108"/>
        <label>2</label>
    </ligand>
</feature>
<dbReference type="EC" id="1.11.1.7" evidence="4 20"/>
<dbReference type="Gene3D" id="1.10.520.10">
    <property type="match status" value="1"/>
</dbReference>
<dbReference type="InterPro" id="IPR000823">
    <property type="entry name" value="Peroxidase_pln"/>
</dbReference>
<dbReference type="AlphaFoldDB" id="A0AAV2C9F9"/>
<feature type="binding site" evidence="17">
    <location>
        <position position="78"/>
    </location>
    <ligand>
        <name>Ca(2+)</name>
        <dbReference type="ChEBI" id="CHEBI:29108"/>
        <label>1</label>
    </ligand>
</feature>
<dbReference type="GO" id="GO:0020037">
    <property type="term" value="F:heme binding"/>
    <property type="evidence" value="ECO:0007669"/>
    <property type="project" value="UniProtKB-UniRule"/>
</dbReference>
<dbReference type="GO" id="GO:0042744">
    <property type="term" value="P:hydrogen peroxide catabolic process"/>
    <property type="evidence" value="ECO:0007669"/>
    <property type="project" value="UniProtKB-KW"/>
</dbReference>
<reference evidence="22 23" key="1">
    <citation type="submission" date="2024-04" db="EMBL/GenBank/DDBJ databases">
        <authorList>
            <person name="Fracassetti M."/>
        </authorList>
    </citation>
    <scope>NUCLEOTIDE SEQUENCE [LARGE SCALE GENOMIC DNA]</scope>
</reference>
<feature type="binding site" evidence="17">
    <location>
        <position position="84"/>
    </location>
    <ligand>
        <name>Ca(2+)</name>
        <dbReference type="ChEBI" id="CHEBI:29108"/>
        <label>1</label>
    </ligand>
</feature>
<comment type="function">
    <text evidence="2">Removal of H(2)O(2), oxidation of toxic reductants, biosynthesis and degradation of lignin, suberization, auxin catabolism, response to environmental stresses such as wounding, pathogen attack and oxidative stress. These functions might be dependent on each isozyme/isoform in each plant tissue.</text>
</comment>
<keyword evidence="6 20" id="KW-0575">Peroxidase</keyword>
<keyword evidence="14 20" id="KW-0376">Hydrogen peroxide</keyword>
<evidence type="ECO:0000256" key="12">
    <source>
        <dbReference type="ARBA" id="ARBA00023004"/>
    </source>
</evidence>
<feature type="binding site" evidence="17">
    <location>
        <position position="93"/>
    </location>
    <ligand>
        <name>Ca(2+)</name>
        <dbReference type="ChEBI" id="CHEBI:29108"/>
        <label>1</label>
    </ligand>
</feature>
<evidence type="ECO:0000256" key="16">
    <source>
        <dbReference type="PIRSR" id="PIRSR600823-2"/>
    </source>
</evidence>
<dbReference type="InterPro" id="IPR010255">
    <property type="entry name" value="Haem_peroxidase_sf"/>
</dbReference>
<keyword evidence="11 20" id="KW-0560">Oxidoreductase</keyword>
<feature type="binding site" evidence="17">
    <location>
        <position position="82"/>
    </location>
    <ligand>
        <name>Ca(2+)</name>
        <dbReference type="ChEBI" id="CHEBI:29108"/>
        <label>1</label>
    </ligand>
</feature>
<comment type="cofactor">
    <cofactor evidence="17 20">
        <name>Ca(2+)</name>
        <dbReference type="ChEBI" id="CHEBI:29108"/>
    </cofactor>
    <text evidence="17 20">Binds 2 calcium ions per subunit.</text>
</comment>
<dbReference type="Pfam" id="PF00141">
    <property type="entry name" value="peroxidase"/>
    <property type="match status" value="1"/>
</dbReference>
<accession>A0AAV2C9F9</accession>
<feature type="site" description="Transition state stabilizer" evidence="18">
    <location>
        <position position="70"/>
    </location>
</feature>
<evidence type="ECO:0000259" key="21">
    <source>
        <dbReference type="PROSITE" id="PS50873"/>
    </source>
</evidence>
<dbReference type="InterPro" id="IPR019794">
    <property type="entry name" value="Peroxidases_AS"/>
</dbReference>
<keyword evidence="7 20" id="KW-0349">Heme</keyword>
<dbReference type="PRINTS" id="PR00461">
    <property type="entry name" value="PLPEROXIDASE"/>
</dbReference>
<feature type="domain" description="Plant heme peroxidase family profile" evidence="21">
    <location>
        <begin position="33"/>
        <end position="333"/>
    </location>
</feature>
<organism evidence="22 23">
    <name type="scientific">Linum trigynum</name>
    <dbReference type="NCBI Taxonomy" id="586398"/>
    <lineage>
        <taxon>Eukaryota</taxon>
        <taxon>Viridiplantae</taxon>
        <taxon>Streptophyta</taxon>
        <taxon>Embryophyta</taxon>
        <taxon>Tracheophyta</taxon>
        <taxon>Spermatophyta</taxon>
        <taxon>Magnoliopsida</taxon>
        <taxon>eudicotyledons</taxon>
        <taxon>Gunneridae</taxon>
        <taxon>Pentapetalae</taxon>
        <taxon>rosids</taxon>
        <taxon>fabids</taxon>
        <taxon>Malpighiales</taxon>
        <taxon>Linaceae</taxon>
        <taxon>Linum</taxon>
    </lineage>
</organism>
<feature type="signal peptide" evidence="20">
    <location>
        <begin position="1"/>
        <end position="31"/>
    </location>
</feature>
<dbReference type="Gene3D" id="1.10.420.10">
    <property type="entry name" value="Peroxidase, domain 2"/>
    <property type="match status" value="1"/>
</dbReference>
<evidence type="ECO:0000256" key="17">
    <source>
        <dbReference type="PIRSR" id="PIRSR600823-3"/>
    </source>
</evidence>
<evidence type="ECO:0000256" key="10">
    <source>
        <dbReference type="ARBA" id="ARBA00022837"/>
    </source>
</evidence>
<evidence type="ECO:0000256" key="14">
    <source>
        <dbReference type="ARBA" id="ARBA00023324"/>
    </source>
</evidence>
<evidence type="ECO:0000256" key="9">
    <source>
        <dbReference type="ARBA" id="ARBA00022729"/>
    </source>
</evidence>
<comment type="subcellular location">
    <subcellularLocation>
        <location evidence="20">Secreted</location>
    </subcellularLocation>
</comment>
<proteinExistence type="inferred from homology"/>
<evidence type="ECO:0000256" key="1">
    <source>
        <dbReference type="ARBA" id="ARBA00000189"/>
    </source>
</evidence>
<evidence type="ECO:0000256" key="6">
    <source>
        <dbReference type="ARBA" id="ARBA00022559"/>
    </source>
</evidence>
<gene>
    <name evidence="22" type="ORF">LTRI10_LOCUS607</name>
</gene>
<keyword evidence="9 20" id="KW-0732">Signal</keyword>
<dbReference type="GO" id="GO:0005576">
    <property type="term" value="C:extracellular region"/>
    <property type="evidence" value="ECO:0007669"/>
    <property type="project" value="UniProtKB-SubCell"/>
</dbReference>
<evidence type="ECO:0000256" key="7">
    <source>
        <dbReference type="ARBA" id="ARBA00022617"/>
    </source>
</evidence>
<evidence type="ECO:0000256" key="8">
    <source>
        <dbReference type="ARBA" id="ARBA00022723"/>
    </source>
</evidence>
<evidence type="ECO:0000313" key="22">
    <source>
        <dbReference type="EMBL" id="CAL1352652.1"/>
    </source>
</evidence>
<feature type="disulfide bond" evidence="19">
    <location>
        <begin position="125"/>
        <end position="329"/>
    </location>
</feature>
<dbReference type="FunFam" id="1.10.420.10:FF:000010">
    <property type="entry name" value="Peroxidase"/>
    <property type="match status" value="1"/>
</dbReference>
<dbReference type="GO" id="GO:0046872">
    <property type="term" value="F:metal ion binding"/>
    <property type="evidence" value="ECO:0007669"/>
    <property type="project" value="UniProtKB-UniRule"/>
</dbReference>
<protein>
    <recommendedName>
        <fullName evidence="4 20">Peroxidase</fullName>
        <ecNumber evidence="4 20">1.11.1.7</ecNumber>
    </recommendedName>
</protein>
<evidence type="ECO:0000256" key="19">
    <source>
        <dbReference type="PIRSR" id="PIRSR600823-5"/>
    </source>
</evidence>
<feature type="disulfide bond" evidence="19">
    <location>
        <begin position="204"/>
        <end position="236"/>
    </location>
</feature>
<evidence type="ECO:0000256" key="4">
    <source>
        <dbReference type="ARBA" id="ARBA00012313"/>
    </source>
</evidence>
<comment type="catalytic activity">
    <reaction evidence="1 20">
        <text>2 a phenolic donor + H2O2 = 2 a phenolic radical donor + 2 H2O</text>
        <dbReference type="Rhea" id="RHEA:56136"/>
        <dbReference type="ChEBI" id="CHEBI:15377"/>
        <dbReference type="ChEBI" id="CHEBI:16240"/>
        <dbReference type="ChEBI" id="CHEBI:139520"/>
        <dbReference type="ChEBI" id="CHEBI:139521"/>
        <dbReference type="EC" id="1.11.1.7"/>
    </reaction>
</comment>
<dbReference type="PROSITE" id="PS50873">
    <property type="entry name" value="PEROXIDASE_4"/>
    <property type="match status" value="1"/>
</dbReference>
<feature type="binding site" evidence="17">
    <location>
        <position position="257"/>
    </location>
    <ligand>
        <name>Ca(2+)</name>
        <dbReference type="ChEBI" id="CHEBI:29108"/>
        <label>2</label>
    </ligand>
</feature>
<evidence type="ECO:0000256" key="5">
    <source>
        <dbReference type="ARBA" id="ARBA00022525"/>
    </source>
</evidence>
<feature type="binding site" evidence="17">
    <location>
        <position position="198"/>
    </location>
    <ligand>
        <name>Ca(2+)</name>
        <dbReference type="ChEBI" id="CHEBI:29108"/>
        <label>2</label>
    </ligand>
</feature>
<keyword evidence="8 17" id="KW-0479">Metal-binding</keyword>
<feature type="disulfide bond" evidence="19">
    <location>
        <begin position="43"/>
        <end position="119"/>
    </location>
</feature>
<evidence type="ECO:0000256" key="11">
    <source>
        <dbReference type="ARBA" id="ARBA00023002"/>
    </source>
</evidence>
<sequence>MASSSNRVSAAALFLAIMAAAAAVMVTTVHGQGTRVGFYSTTCPRVETIVRSAVQSRFNSDSTVAAGLLRMHFHDCFVQGCDGSVLISGAGTERTAIPNLSLNGFTVIDDAKTQLEAACPGVVSCADILALAARDAVVLANGPTWAVPTGRRDGRISVAQEALDNLPGPSDSVDSQIQKFTDRNLSVQDLVTLTGGHTLGTASCATFNDRLFNYQGTGGPDPSIAAAFLPTLRSFCPQNNNGAARVAMDTGSQNRFDTSYFTNIRNGRGVLESDQRLWSDNRTGNFVRRYLGLSGLLGLTFNVEFGRAMVRMGNVGVRTGTNGEIRRVCSAVN</sequence>
<dbReference type="EMBL" id="OZ034813">
    <property type="protein sequence ID" value="CAL1352652.1"/>
    <property type="molecule type" value="Genomic_DNA"/>
</dbReference>
<dbReference type="PRINTS" id="PR00458">
    <property type="entry name" value="PEROXIDASE"/>
</dbReference>
<feature type="binding site" evidence="16">
    <location>
        <position position="167"/>
    </location>
    <ligand>
        <name>substrate</name>
    </ligand>
</feature>
<dbReference type="InterPro" id="IPR019793">
    <property type="entry name" value="Peroxidases_heam-ligand_BS"/>
</dbReference>
<evidence type="ECO:0000256" key="18">
    <source>
        <dbReference type="PIRSR" id="PIRSR600823-4"/>
    </source>
</evidence>
<name>A0AAV2C9F9_9ROSI</name>
<dbReference type="CDD" id="cd00693">
    <property type="entry name" value="secretory_peroxidase"/>
    <property type="match status" value="1"/>
</dbReference>
<evidence type="ECO:0000256" key="2">
    <source>
        <dbReference type="ARBA" id="ARBA00002322"/>
    </source>
</evidence>
<feature type="active site" description="Proton acceptor" evidence="15">
    <location>
        <position position="74"/>
    </location>
</feature>
<dbReference type="InterPro" id="IPR033905">
    <property type="entry name" value="Secretory_peroxidase"/>
</dbReference>
<evidence type="ECO:0000256" key="20">
    <source>
        <dbReference type="RuleBase" id="RU362060"/>
    </source>
</evidence>
<feature type="binding site" evidence="17">
    <location>
        <position position="75"/>
    </location>
    <ligand>
        <name>Ca(2+)</name>
        <dbReference type="ChEBI" id="CHEBI:29108"/>
        <label>1</label>
    </ligand>
</feature>
<keyword evidence="10 17" id="KW-0106">Calcium</keyword>
<dbReference type="GO" id="GO:0140825">
    <property type="term" value="F:lactoperoxidase activity"/>
    <property type="evidence" value="ECO:0007669"/>
    <property type="project" value="UniProtKB-EC"/>
</dbReference>
<feature type="binding site" description="axial binding residue" evidence="17">
    <location>
        <position position="197"/>
    </location>
    <ligand>
        <name>heme b</name>
        <dbReference type="ChEBI" id="CHEBI:60344"/>
    </ligand>
    <ligandPart>
        <name>Fe</name>
        <dbReference type="ChEBI" id="CHEBI:18248"/>
    </ligandPart>
</feature>
<dbReference type="FunFam" id="1.10.520.10:FF:000001">
    <property type="entry name" value="Peroxidase"/>
    <property type="match status" value="1"/>
</dbReference>
<evidence type="ECO:0000256" key="13">
    <source>
        <dbReference type="ARBA" id="ARBA00023157"/>
    </source>
</evidence>
<dbReference type="GO" id="GO:0006979">
    <property type="term" value="P:response to oxidative stress"/>
    <property type="evidence" value="ECO:0007669"/>
    <property type="project" value="UniProtKB-UniRule"/>
</dbReference>
<dbReference type="GO" id="GO:0050832">
    <property type="term" value="P:defense response to fungus"/>
    <property type="evidence" value="ECO:0007669"/>
    <property type="project" value="UniProtKB-ARBA"/>
</dbReference>
<keyword evidence="13 19" id="KW-1015">Disulfide bond</keyword>
<feature type="chain" id="PRO_5043088040" description="Peroxidase" evidence="20">
    <location>
        <begin position="32"/>
        <end position="333"/>
    </location>
</feature>
<dbReference type="PROSITE" id="PS00436">
    <property type="entry name" value="PEROXIDASE_2"/>
    <property type="match status" value="1"/>
</dbReference>
<dbReference type="PANTHER" id="PTHR31235">
    <property type="entry name" value="PEROXIDASE 25-RELATED"/>
    <property type="match status" value="1"/>
</dbReference>
<keyword evidence="12 17" id="KW-0408">Iron</keyword>
<dbReference type="Proteomes" id="UP001497516">
    <property type="component" value="Chromosome 1"/>
</dbReference>